<keyword evidence="2" id="KW-1185">Reference proteome</keyword>
<organism evidence="1 2">
    <name type="scientific">Gemmobacter aquaticus</name>
    <dbReference type="NCBI Taxonomy" id="490185"/>
    <lineage>
        <taxon>Bacteria</taxon>
        <taxon>Pseudomonadati</taxon>
        <taxon>Pseudomonadota</taxon>
        <taxon>Alphaproteobacteria</taxon>
        <taxon>Rhodobacterales</taxon>
        <taxon>Paracoccaceae</taxon>
        <taxon>Gemmobacter</taxon>
    </lineage>
</organism>
<gene>
    <name evidence="1" type="ORF">GCM10010991_22080</name>
</gene>
<dbReference type="AlphaFoldDB" id="A0A918DDM1"/>
<sequence length="66" mass="7299">MFLFEAQKPGYGAIAEGRFLLDHGFDRLGKAGIDLWRGLGRLVIDRAPRHAESGAELGQRHRDPVG</sequence>
<name>A0A918DDM1_9RHOB</name>
<comment type="caution">
    <text evidence="1">The sequence shown here is derived from an EMBL/GenBank/DDBJ whole genome shotgun (WGS) entry which is preliminary data.</text>
</comment>
<reference evidence="1 2" key="1">
    <citation type="journal article" date="2014" name="Int. J. Syst. Evol. Microbiol.">
        <title>Complete genome sequence of Corynebacterium casei LMG S-19264T (=DSM 44701T), isolated from a smear-ripened cheese.</title>
        <authorList>
            <consortium name="US DOE Joint Genome Institute (JGI-PGF)"/>
            <person name="Walter F."/>
            <person name="Albersmeier A."/>
            <person name="Kalinowski J."/>
            <person name="Ruckert C."/>
        </authorList>
    </citation>
    <scope>NUCLEOTIDE SEQUENCE [LARGE SCALE GENOMIC DNA]</scope>
    <source>
        <strain evidence="1 2">CGMCC 1.7029</strain>
    </source>
</reference>
<dbReference type="Proteomes" id="UP000598196">
    <property type="component" value="Unassembled WGS sequence"/>
</dbReference>
<dbReference type="EMBL" id="BMLP01000003">
    <property type="protein sequence ID" value="GGO33134.1"/>
    <property type="molecule type" value="Genomic_DNA"/>
</dbReference>
<evidence type="ECO:0000313" key="2">
    <source>
        <dbReference type="Proteomes" id="UP000598196"/>
    </source>
</evidence>
<proteinExistence type="predicted"/>
<accession>A0A918DDM1</accession>
<protein>
    <submittedName>
        <fullName evidence="1">Uncharacterized protein</fullName>
    </submittedName>
</protein>
<evidence type="ECO:0000313" key="1">
    <source>
        <dbReference type="EMBL" id="GGO33134.1"/>
    </source>
</evidence>